<feature type="transmembrane region" description="Helical" evidence="1">
    <location>
        <begin position="89"/>
        <end position="112"/>
    </location>
</feature>
<evidence type="ECO:0000313" key="4">
    <source>
        <dbReference type="Proteomes" id="UP000826725"/>
    </source>
</evidence>
<feature type="transmembrane region" description="Helical" evidence="1">
    <location>
        <begin position="165"/>
        <end position="190"/>
    </location>
</feature>
<keyword evidence="4" id="KW-1185">Reference proteome</keyword>
<keyword evidence="1" id="KW-1133">Transmembrane helix</keyword>
<dbReference type="KEGG" id="dbk:DGMP_08630"/>
<dbReference type="AlphaFoldDB" id="A0A8D5JNI4"/>
<evidence type="ECO:0000259" key="2">
    <source>
        <dbReference type="Pfam" id="PF07670"/>
    </source>
</evidence>
<keyword evidence="1" id="KW-0472">Membrane</keyword>
<feature type="domain" description="Nucleoside transporter/FeoB GTPase Gate" evidence="2">
    <location>
        <begin position="92"/>
        <end position="175"/>
    </location>
</feature>
<name>A0A8D5JNI4_9BACT</name>
<evidence type="ECO:0000313" key="3">
    <source>
        <dbReference type="EMBL" id="BCL60170.1"/>
    </source>
</evidence>
<gene>
    <name evidence="3" type="ORF">DGMP_08630</name>
</gene>
<accession>A0A8D5JNI4</accession>
<protein>
    <recommendedName>
        <fullName evidence="2">Nucleoside transporter/FeoB GTPase Gate domain-containing protein</fullName>
    </recommendedName>
</protein>
<dbReference type="Pfam" id="PF07670">
    <property type="entry name" value="Gate"/>
    <property type="match status" value="1"/>
</dbReference>
<dbReference type="RefSeq" id="WP_228856332.1">
    <property type="nucleotide sequence ID" value="NZ_AP024086.1"/>
</dbReference>
<sequence>MTVAQITVLCSAMLIAHALPIELSVSKKAGASLIPIGLLRLLGAVIYGMILHHLSLFFGFWQEKATVYFKAADTSQTPVEWVLDQLQNIALIVLIIFCILIVMRVLRAIGLLTLLEKILSPVLPVFGMGHNAAPVTVVGMVMGLGYGGAMIIRETARGKMGREELFYSMVMMGLCHGLVEDTLLMVAIGGKITGVFWGRILFSLFVVYCIVQCGRVFSGRRVRTET</sequence>
<dbReference type="InterPro" id="IPR011642">
    <property type="entry name" value="Gate_dom"/>
</dbReference>
<evidence type="ECO:0000256" key="1">
    <source>
        <dbReference type="SAM" id="Phobius"/>
    </source>
</evidence>
<feature type="transmembrane region" description="Helical" evidence="1">
    <location>
        <begin position="132"/>
        <end position="153"/>
    </location>
</feature>
<reference evidence="3" key="1">
    <citation type="submission" date="2020-09" db="EMBL/GenBank/DDBJ databases">
        <title>Desulfogranum mesoprofundum gen. nov., sp. nov., a novel mesophilic, sulfate-reducing chemolithoautotroph isolated from a deep-sea hydrothermal vent chimney in the Suiyo Seamount.</title>
        <authorList>
            <person name="Hashimoto Y."/>
            <person name="Nakagawa S."/>
        </authorList>
    </citation>
    <scope>NUCLEOTIDE SEQUENCE</scope>
    <source>
        <strain evidence="3">KT2</strain>
    </source>
</reference>
<organism evidence="3 4">
    <name type="scientific">Desulfomarina profundi</name>
    <dbReference type="NCBI Taxonomy" id="2772557"/>
    <lineage>
        <taxon>Bacteria</taxon>
        <taxon>Pseudomonadati</taxon>
        <taxon>Thermodesulfobacteriota</taxon>
        <taxon>Desulfobulbia</taxon>
        <taxon>Desulfobulbales</taxon>
        <taxon>Desulfobulbaceae</taxon>
        <taxon>Desulfomarina</taxon>
    </lineage>
</organism>
<dbReference type="Proteomes" id="UP000826725">
    <property type="component" value="Chromosome"/>
</dbReference>
<feature type="transmembrane region" description="Helical" evidence="1">
    <location>
        <begin position="196"/>
        <end position="217"/>
    </location>
</feature>
<keyword evidence="1" id="KW-0812">Transmembrane</keyword>
<proteinExistence type="predicted"/>
<feature type="transmembrane region" description="Helical" evidence="1">
    <location>
        <begin position="34"/>
        <end position="61"/>
    </location>
</feature>
<dbReference type="EMBL" id="AP024086">
    <property type="protein sequence ID" value="BCL60170.1"/>
    <property type="molecule type" value="Genomic_DNA"/>
</dbReference>